<sequence length="157" mass="17835">GQVGFADLRPLFPAKKYIGADMRKGPGVDIILNLHGIELPSESVGTVLILETMEHVEFPRKAIKESYRILKSEGILIVTSHMCFPIHDHPHDYWRFIPEGFKSLLKPFTFSFVDFAGDKNNPHTVIGIGFKGDIVPNDIMDKFLPKFKDWKIKWGGK</sequence>
<dbReference type="InterPro" id="IPR013216">
    <property type="entry name" value="Methyltransf_11"/>
</dbReference>
<feature type="non-terminal residue" evidence="2">
    <location>
        <position position="1"/>
    </location>
</feature>
<dbReference type="AlphaFoldDB" id="X1PBG5"/>
<protein>
    <recommendedName>
        <fullName evidence="1">Methyltransferase type 11 domain-containing protein</fullName>
    </recommendedName>
</protein>
<organism evidence="2">
    <name type="scientific">marine sediment metagenome</name>
    <dbReference type="NCBI Taxonomy" id="412755"/>
    <lineage>
        <taxon>unclassified sequences</taxon>
        <taxon>metagenomes</taxon>
        <taxon>ecological metagenomes</taxon>
    </lineage>
</organism>
<gene>
    <name evidence="2" type="ORF">S06H3_45866</name>
</gene>
<dbReference type="EMBL" id="BARV01028681">
    <property type="protein sequence ID" value="GAI36365.1"/>
    <property type="molecule type" value="Genomic_DNA"/>
</dbReference>
<dbReference type="GO" id="GO:0008757">
    <property type="term" value="F:S-adenosylmethionine-dependent methyltransferase activity"/>
    <property type="evidence" value="ECO:0007669"/>
    <property type="project" value="InterPro"/>
</dbReference>
<dbReference type="Pfam" id="PF08241">
    <property type="entry name" value="Methyltransf_11"/>
    <property type="match status" value="1"/>
</dbReference>
<dbReference type="InterPro" id="IPR029063">
    <property type="entry name" value="SAM-dependent_MTases_sf"/>
</dbReference>
<dbReference type="Gene3D" id="3.40.50.150">
    <property type="entry name" value="Vaccinia Virus protein VP39"/>
    <property type="match status" value="1"/>
</dbReference>
<dbReference type="SUPFAM" id="SSF53335">
    <property type="entry name" value="S-adenosyl-L-methionine-dependent methyltransferases"/>
    <property type="match status" value="1"/>
</dbReference>
<accession>X1PBG5</accession>
<evidence type="ECO:0000313" key="2">
    <source>
        <dbReference type="EMBL" id="GAI36365.1"/>
    </source>
</evidence>
<comment type="caution">
    <text evidence="2">The sequence shown here is derived from an EMBL/GenBank/DDBJ whole genome shotgun (WGS) entry which is preliminary data.</text>
</comment>
<proteinExistence type="predicted"/>
<feature type="domain" description="Methyltransferase type 11" evidence="1">
    <location>
        <begin position="33"/>
        <end position="78"/>
    </location>
</feature>
<evidence type="ECO:0000259" key="1">
    <source>
        <dbReference type="Pfam" id="PF08241"/>
    </source>
</evidence>
<reference evidence="2" key="1">
    <citation type="journal article" date="2014" name="Front. Microbiol.">
        <title>High frequency of phylogenetically diverse reductive dehalogenase-homologous genes in deep subseafloor sedimentary metagenomes.</title>
        <authorList>
            <person name="Kawai M."/>
            <person name="Futagami T."/>
            <person name="Toyoda A."/>
            <person name="Takaki Y."/>
            <person name="Nishi S."/>
            <person name="Hori S."/>
            <person name="Arai W."/>
            <person name="Tsubouchi T."/>
            <person name="Morono Y."/>
            <person name="Uchiyama I."/>
            <person name="Ito T."/>
            <person name="Fujiyama A."/>
            <person name="Inagaki F."/>
            <person name="Takami H."/>
        </authorList>
    </citation>
    <scope>NUCLEOTIDE SEQUENCE</scope>
    <source>
        <strain evidence="2">Expedition CK06-06</strain>
    </source>
</reference>
<name>X1PBG5_9ZZZZ</name>